<dbReference type="AlphaFoldDB" id="A0A1I0KUL5"/>
<sequence>MHRTPQKKPLFLALSFWAGLAGCTSQDGEEKTVNSGAEMRNAERCEVIPPFTGNFDPELEWAWSGSLLMPSHDQVMMTPVVVEVNGDGIPDVVFNTFSGAEYTKNGILRAISGNDGHDLWAVTDPAQRVNPGANIAAGDIDNDGLVEICTVGQNANELLCFENTGALKFRAVTSQTANYGAPAFADLNGDGRTEILLAADVFDSQGKLLWTRGSASPFPFAADIDQDGSQEVIIGGRVYFADGTLKCSGGAPESFSAVGNFDSDPRGEIVLVNAGVVSVMDDNCATLWSKPVPGGGGGAPNVADFDNDGQPEIGVAGRAFYSVFETNGGVKWSSPTQDFSSQVTGSSTFDFEGDGRSEVIYGDEVRLRIYDGATGAIRFNVPHASGTIYENPVIVDVDGDNNAEIVMPANNYAFQGPTGIRVFRDKRDGWVNTRRIWNQHAYSVTNVNEDGSIPAHPTTNWLTPGLNTFRSNSQGTGTTSPFAASDLVASEVTASCDSTTEQVTLSAHVRNQGDSAASAGLKVAFFRGNPAQGGTLLGVATIANVLPSQGSATATITLNPIPGGLAEVFVAADNDGTGIGREQECREDNNTASAQVSLACSRCAEIRLNDANLFLLENYTGGHDVQGKVAAGGNIEMTDFAVGAGLPDTDTANTLVAGKNLTLSRGGVWGEAWYGSHYSADMAVVYSRGIATQGTPINFAARFSELRRLSSRLAGLTANGTTTRESWGGVMLTGTDSNVNIFDLSADTFNGAVLWSIHAPAGSFVVVNIRGASASFNSFSIAFSGGINQHRVLYNFVDAESITAQGFGFWGTVLAPYAHVSFNNGSWDGGIYARSLTGNAEGHINPLDPRDICE</sequence>
<feature type="domain" description="Choice-of-anchor A" evidence="2">
    <location>
        <begin position="612"/>
        <end position="843"/>
    </location>
</feature>
<name>A0A1I0KUL5_9BACT</name>
<dbReference type="RefSeq" id="WP_177233761.1">
    <property type="nucleotide sequence ID" value="NZ_FOIJ01000014.1"/>
</dbReference>
<keyword evidence="4" id="KW-1185">Reference proteome</keyword>
<dbReference type="PROSITE" id="PS51257">
    <property type="entry name" value="PROKAR_LIPOPROTEIN"/>
    <property type="match status" value="1"/>
</dbReference>
<protein>
    <submittedName>
        <fullName evidence="3">Choice-of-anchor A domain-containing protein</fullName>
    </submittedName>
</protein>
<dbReference type="NCBIfam" id="TIGR04215">
    <property type="entry name" value="choice_anch_A"/>
    <property type="match status" value="1"/>
</dbReference>
<evidence type="ECO:0000313" key="3">
    <source>
        <dbReference type="EMBL" id="SEU28813.1"/>
    </source>
</evidence>
<dbReference type="Pfam" id="PF13517">
    <property type="entry name" value="FG-GAP_3"/>
    <property type="match status" value="1"/>
</dbReference>
<gene>
    <name evidence="3" type="ORF">SAMN05443639_11415</name>
</gene>
<dbReference type="InterPro" id="IPR013783">
    <property type="entry name" value="Ig-like_fold"/>
</dbReference>
<keyword evidence="1" id="KW-0732">Signal</keyword>
<dbReference type="InterPro" id="IPR013517">
    <property type="entry name" value="FG-GAP"/>
</dbReference>
<evidence type="ECO:0000313" key="4">
    <source>
        <dbReference type="Proteomes" id="UP000199181"/>
    </source>
</evidence>
<dbReference type="InterPro" id="IPR026588">
    <property type="entry name" value="Choice_anch_A"/>
</dbReference>
<dbReference type="Gene3D" id="2.130.10.130">
    <property type="entry name" value="Integrin alpha, N-terminal"/>
    <property type="match status" value="1"/>
</dbReference>
<dbReference type="PANTHER" id="PTHR44103:SF1">
    <property type="entry name" value="PROPROTEIN CONVERTASE P"/>
    <property type="match status" value="1"/>
</dbReference>
<dbReference type="SUPFAM" id="SSF69318">
    <property type="entry name" value="Integrin alpha N-terminal domain"/>
    <property type="match status" value="1"/>
</dbReference>
<dbReference type="InterPro" id="IPR028994">
    <property type="entry name" value="Integrin_alpha_N"/>
</dbReference>
<organism evidence="3 4">
    <name type="scientific">Stigmatella erecta</name>
    <dbReference type="NCBI Taxonomy" id="83460"/>
    <lineage>
        <taxon>Bacteria</taxon>
        <taxon>Pseudomonadati</taxon>
        <taxon>Myxococcota</taxon>
        <taxon>Myxococcia</taxon>
        <taxon>Myxococcales</taxon>
        <taxon>Cystobacterineae</taxon>
        <taxon>Archangiaceae</taxon>
        <taxon>Stigmatella</taxon>
    </lineage>
</organism>
<proteinExistence type="predicted"/>
<dbReference type="Proteomes" id="UP000199181">
    <property type="component" value="Unassembled WGS sequence"/>
</dbReference>
<dbReference type="Pfam" id="PF20597">
    <property type="entry name" value="pAdhesive_15"/>
    <property type="match status" value="1"/>
</dbReference>
<dbReference type="EMBL" id="FOIJ01000014">
    <property type="protein sequence ID" value="SEU28813.1"/>
    <property type="molecule type" value="Genomic_DNA"/>
</dbReference>
<dbReference type="Gene3D" id="2.60.40.10">
    <property type="entry name" value="Immunoglobulins"/>
    <property type="match status" value="1"/>
</dbReference>
<dbReference type="PANTHER" id="PTHR44103">
    <property type="entry name" value="PROPROTEIN CONVERTASE P"/>
    <property type="match status" value="1"/>
</dbReference>
<evidence type="ECO:0000256" key="1">
    <source>
        <dbReference type="ARBA" id="ARBA00022729"/>
    </source>
</evidence>
<reference evidence="4" key="1">
    <citation type="submission" date="2016-10" db="EMBL/GenBank/DDBJ databases">
        <authorList>
            <person name="Varghese N."/>
            <person name="Submissions S."/>
        </authorList>
    </citation>
    <scope>NUCLEOTIDE SEQUENCE [LARGE SCALE GENOMIC DNA]</scope>
    <source>
        <strain evidence="4">DSM 16858</strain>
    </source>
</reference>
<evidence type="ECO:0000259" key="2">
    <source>
        <dbReference type="Pfam" id="PF20597"/>
    </source>
</evidence>
<accession>A0A1I0KUL5</accession>